<evidence type="ECO:0000313" key="4">
    <source>
        <dbReference type="EnsemblPlants" id="LPERR11G14710.1"/>
    </source>
</evidence>
<dbReference type="InterPro" id="IPR013083">
    <property type="entry name" value="Znf_RING/FYVE/PHD"/>
</dbReference>
<accession>A0A0D9XTL4</accession>
<proteinExistence type="predicted"/>
<keyword evidence="1" id="KW-0863">Zinc-finger</keyword>
<dbReference type="PANTHER" id="PTHR22765">
    <property type="entry name" value="RING FINGER AND PROTEASE ASSOCIATED DOMAIN-CONTAINING"/>
    <property type="match status" value="1"/>
</dbReference>
<evidence type="ECO:0000313" key="5">
    <source>
        <dbReference type="Proteomes" id="UP000032180"/>
    </source>
</evidence>
<dbReference type="FunFam" id="3.30.40.10:FF:000611">
    <property type="entry name" value="Zinc finger family protein"/>
    <property type="match status" value="1"/>
</dbReference>
<dbReference type="Gene3D" id="3.30.40.10">
    <property type="entry name" value="Zinc/RING finger domain, C3HC4 (zinc finger)"/>
    <property type="match status" value="1"/>
</dbReference>
<dbReference type="PROSITE" id="PS50089">
    <property type="entry name" value="ZF_RING_2"/>
    <property type="match status" value="1"/>
</dbReference>
<evidence type="ECO:0000256" key="1">
    <source>
        <dbReference type="PROSITE-ProRule" id="PRU00175"/>
    </source>
</evidence>
<dbReference type="GO" id="GO:0006511">
    <property type="term" value="P:ubiquitin-dependent protein catabolic process"/>
    <property type="evidence" value="ECO:0007669"/>
    <property type="project" value="TreeGrafter"/>
</dbReference>
<dbReference type="Proteomes" id="UP000032180">
    <property type="component" value="Chromosome 11"/>
</dbReference>
<dbReference type="InterPro" id="IPR051826">
    <property type="entry name" value="E3_ubiquitin-ligase_domain"/>
</dbReference>
<evidence type="ECO:0000259" key="3">
    <source>
        <dbReference type="PROSITE" id="PS50089"/>
    </source>
</evidence>
<sequence length="198" mass="22116">MLPGVELARRRRVHYHGDGGAAAATAAAGERRRRRGEPGGCGAHPTRGEAAGRRRAVVVGSVEANGYTRMRKVCTLFPGWGRRFRERDGSAASRQHNNQREQQSQLPTEPRPAPSPSVTMLEAPSRKMTHRREMRMTLSKADLCAVCLDEVRERHQRVTRLPCSHKYHSECVLPWLAIQPDCPCCRTLVPSVDSLFVT</sequence>
<dbReference type="GO" id="GO:0008270">
    <property type="term" value="F:zinc ion binding"/>
    <property type="evidence" value="ECO:0007669"/>
    <property type="project" value="UniProtKB-KW"/>
</dbReference>
<dbReference type="InterPro" id="IPR001841">
    <property type="entry name" value="Znf_RING"/>
</dbReference>
<dbReference type="GO" id="GO:0061630">
    <property type="term" value="F:ubiquitin protein ligase activity"/>
    <property type="evidence" value="ECO:0007669"/>
    <property type="project" value="TreeGrafter"/>
</dbReference>
<dbReference type="PANTHER" id="PTHR22765:SF348">
    <property type="entry name" value="OS09G0446275 PROTEIN"/>
    <property type="match status" value="1"/>
</dbReference>
<dbReference type="Gramene" id="LPERR11G14710.1">
    <property type="protein sequence ID" value="LPERR11G14710.1"/>
    <property type="gene ID" value="LPERR11G14710"/>
</dbReference>
<protein>
    <recommendedName>
        <fullName evidence="3">RING-type domain-containing protein</fullName>
    </recommendedName>
</protein>
<reference evidence="4" key="3">
    <citation type="submission" date="2015-04" db="UniProtKB">
        <authorList>
            <consortium name="EnsemblPlants"/>
        </authorList>
    </citation>
    <scope>IDENTIFICATION</scope>
</reference>
<reference evidence="4 5" key="1">
    <citation type="submission" date="2012-08" db="EMBL/GenBank/DDBJ databases">
        <title>Oryza genome evolution.</title>
        <authorList>
            <person name="Wing R.A."/>
        </authorList>
    </citation>
    <scope>NUCLEOTIDE SEQUENCE</scope>
</reference>
<dbReference type="SUPFAM" id="SSF57850">
    <property type="entry name" value="RING/U-box"/>
    <property type="match status" value="1"/>
</dbReference>
<dbReference type="Pfam" id="PF13639">
    <property type="entry name" value="zf-RING_2"/>
    <property type="match status" value="1"/>
</dbReference>
<dbReference type="SMART" id="SM00184">
    <property type="entry name" value="RING"/>
    <property type="match status" value="1"/>
</dbReference>
<keyword evidence="1" id="KW-0862">Zinc</keyword>
<feature type="domain" description="RING-type" evidence="3">
    <location>
        <begin position="144"/>
        <end position="186"/>
    </location>
</feature>
<feature type="compositionally biased region" description="Polar residues" evidence="2">
    <location>
        <begin position="92"/>
        <end position="107"/>
    </location>
</feature>
<feature type="region of interest" description="Disordered" evidence="2">
    <location>
        <begin position="87"/>
        <end position="126"/>
    </location>
</feature>
<reference evidence="5" key="2">
    <citation type="submission" date="2013-12" db="EMBL/GenBank/DDBJ databases">
        <authorList>
            <person name="Yu Y."/>
            <person name="Lee S."/>
            <person name="de Baynast K."/>
            <person name="Wissotski M."/>
            <person name="Liu L."/>
            <person name="Talag J."/>
            <person name="Goicoechea J."/>
            <person name="Angelova A."/>
            <person name="Jetty R."/>
            <person name="Kudrna D."/>
            <person name="Golser W."/>
            <person name="Rivera L."/>
            <person name="Zhang J."/>
            <person name="Wing R."/>
        </authorList>
    </citation>
    <scope>NUCLEOTIDE SEQUENCE</scope>
</reference>
<evidence type="ECO:0000256" key="2">
    <source>
        <dbReference type="SAM" id="MobiDB-lite"/>
    </source>
</evidence>
<keyword evidence="1" id="KW-0479">Metal-binding</keyword>
<keyword evidence="5" id="KW-1185">Reference proteome</keyword>
<organism evidence="4 5">
    <name type="scientific">Leersia perrieri</name>
    <dbReference type="NCBI Taxonomy" id="77586"/>
    <lineage>
        <taxon>Eukaryota</taxon>
        <taxon>Viridiplantae</taxon>
        <taxon>Streptophyta</taxon>
        <taxon>Embryophyta</taxon>
        <taxon>Tracheophyta</taxon>
        <taxon>Spermatophyta</taxon>
        <taxon>Magnoliopsida</taxon>
        <taxon>Liliopsida</taxon>
        <taxon>Poales</taxon>
        <taxon>Poaceae</taxon>
        <taxon>BOP clade</taxon>
        <taxon>Oryzoideae</taxon>
        <taxon>Oryzeae</taxon>
        <taxon>Oryzinae</taxon>
        <taxon>Leersia</taxon>
    </lineage>
</organism>
<dbReference type="AlphaFoldDB" id="A0A0D9XTL4"/>
<feature type="region of interest" description="Disordered" evidence="2">
    <location>
        <begin position="16"/>
        <end position="52"/>
    </location>
</feature>
<dbReference type="EnsemblPlants" id="LPERR11G14710.1">
    <property type="protein sequence ID" value="LPERR11G14710.1"/>
    <property type="gene ID" value="LPERR11G14710"/>
</dbReference>
<name>A0A0D9XTL4_9ORYZ</name>